<dbReference type="Proteomes" id="UP001205890">
    <property type="component" value="Unassembled WGS sequence"/>
</dbReference>
<keyword evidence="6" id="KW-1185">Reference proteome</keyword>
<dbReference type="SMART" id="SM00866">
    <property type="entry name" value="UTRA"/>
    <property type="match status" value="1"/>
</dbReference>
<keyword evidence="1" id="KW-0805">Transcription regulation</keyword>
<dbReference type="InterPro" id="IPR036390">
    <property type="entry name" value="WH_DNA-bd_sf"/>
</dbReference>
<organism evidence="5 6">
    <name type="scientific">Alsobacter ponti</name>
    <dbReference type="NCBI Taxonomy" id="2962936"/>
    <lineage>
        <taxon>Bacteria</taxon>
        <taxon>Pseudomonadati</taxon>
        <taxon>Pseudomonadota</taxon>
        <taxon>Alphaproteobacteria</taxon>
        <taxon>Hyphomicrobiales</taxon>
        <taxon>Alsobacteraceae</taxon>
        <taxon>Alsobacter</taxon>
    </lineage>
</organism>
<dbReference type="SUPFAM" id="SSF46785">
    <property type="entry name" value="Winged helix' DNA-binding domain"/>
    <property type="match status" value="1"/>
</dbReference>
<dbReference type="PANTHER" id="PTHR44846">
    <property type="entry name" value="MANNOSYL-D-GLYCERATE TRANSPORT/METABOLISM SYSTEM REPRESSOR MNGR-RELATED"/>
    <property type="match status" value="1"/>
</dbReference>
<dbReference type="PROSITE" id="PS50949">
    <property type="entry name" value="HTH_GNTR"/>
    <property type="match status" value="1"/>
</dbReference>
<protein>
    <submittedName>
        <fullName evidence="5">GntR family transcriptional regulator</fullName>
    </submittedName>
</protein>
<feature type="domain" description="HTH gntR-type" evidence="4">
    <location>
        <begin position="18"/>
        <end position="86"/>
    </location>
</feature>
<sequence length="248" mass="27094">MTDHVDNDGAASPKLGFRPLYQQVRDMFVRRLVDGRWTPGQALPSEMELAAEIGVSQGTVRKALDALAAENLVVRRQGRGTFVAEHDEARILFQFFKLAPDDGERAFPESRVIHIARGAATPEEGARLALKRRAQVIRIDRVRLLGGRPAISERVTLPAALFPGLDAREVPNNLYGLYAAGYGVTVANARERLKAVGLPPEQAAHLDVAPGAPALLIDRLAIALDGSPVEWRVSYCLTDGFHYASDLR</sequence>
<evidence type="ECO:0000313" key="5">
    <source>
        <dbReference type="EMBL" id="MCP8937701.1"/>
    </source>
</evidence>
<evidence type="ECO:0000313" key="6">
    <source>
        <dbReference type="Proteomes" id="UP001205890"/>
    </source>
</evidence>
<keyword evidence="2" id="KW-0238">DNA-binding</keyword>
<dbReference type="Gene3D" id="1.10.10.10">
    <property type="entry name" value="Winged helix-like DNA-binding domain superfamily/Winged helix DNA-binding domain"/>
    <property type="match status" value="1"/>
</dbReference>
<dbReference type="PANTHER" id="PTHR44846:SF1">
    <property type="entry name" value="MANNOSYL-D-GLYCERATE TRANSPORT_METABOLISM SYSTEM REPRESSOR MNGR-RELATED"/>
    <property type="match status" value="1"/>
</dbReference>
<reference evidence="5 6" key="1">
    <citation type="submission" date="2022-07" db="EMBL/GenBank/DDBJ databases">
        <authorList>
            <person name="Li W.-J."/>
            <person name="Deng Q.-Q."/>
        </authorList>
    </citation>
    <scope>NUCLEOTIDE SEQUENCE [LARGE SCALE GENOMIC DNA]</scope>
    <source>
        <strain evidence="5 6">SYSU M60028</strain>
    </source>
</reference>
<accession>A0ABT1L9R2</accession>
<dbReference type="InterPro" id="IPR011663">
    <property type="entry name" value="UTRA"/>
</dbReference>
<evidence type="ECO:0000256" key="1">
    <source>
        <dbReference type="ARBA" id="ARBA00023015"/>
    </source>
</evidence>
<dbReference type="InterPro" id="IPR050679">
    <property type="entry name" value="Bact_HTH_transcr_reg"/>
</dbReference>
<dbReference type="PRINTS" id="PR00035">
    <property type="entry name" value="HTHGNTR"/>
</dbReference>
<dbReference type="CDD" id="cd07377">
    <property type="entry name" value="WHTH_GntR"/>
    <property type="match status" value="1"/>
</dbReference>
<dbReference type="InterPro" id="IPR028978">
    <property type="entry name" value="Chorismate_lyase_/UTRA_dom_sf"/>
</dbReference>
<dbReference type="InterPro" id="IPR036388">
    <property type="entry name" value="WH-like_DNA-bd_sf"/>
</dbReference>
<dbReference type="Pfam" id="PF00392">
    <property type="entry name" value="GntR"/>
    <property type="match status" value="1"/>
</dbReference>
<keyword evidence="3" id="KW-0804">Transcription</keyword>
<dbReference type="RefSeq" id="WP_254738928.1">
    <property type="nucleotide sequence ID" value="NZ_JANCLU010000003.1"/>
</dbReference>
<dbReference type="Gene3D" id="3.40.1410.10">
    <property type="entry name" value="Chorismate lyase-like"/>
    <property type="match status" value="1"/>
</dbReference>
<dbReference type="SUPFAM" id="SSF64288">
    <property type="entry name" value="Chorismate lyase-like"/>
    <property type="match status" value="1"/>
</dbReference>
<comment type="caution">
    <text evidence="5">The sequence shown here is derived from an EMBL/GenBank/DDBJ whole genome shotgun (WGS) entry which is preliminary data.</text>
</comment>
<dbReference type="InterPro" id="IPR000524">
    <property type="entry name" value="Tscrpt_reg_HTH_GntR"/>
</dbReference>
<evidence type="ECO:0000256" key="3">
    <source>
        <dbReference type="ARBA" id="ARBA00023163"/>
    </source>
</evidence>
<dbReference type="SMART" id="SM00345">
    <property type="entry name" value="HTH_GNTR"/>
    <property type="match status" value="1"/>
</dbReference>
<evidence type="ECO:0000259" key="4">
    <source>
        <dbReference type="PROSITE" id="PS50949"/>
    </source>
</evidence>
<name>A0ABT1L9R2_9HYPH</name>
<proteinExistence type="predicted"/>
<evidence type="ECO:0000256" key="2">
    <source>
        <dbReference type="ARBA" id="ARBA00023125"/>
    </source>
</evidence>
<gene>
    <name evidence="5" type="ORF">NK718_04180</name>
</gene>
<dbReference type="Pfam" id="PF07702">
    <property type="entry name" value="UTRA"/>
    <property type="match status" value="1"/>
</dbReference>
<dbReference type="EMBL" id="JANCLU010000003">
    <property type="protein sequence ID" value="MCP8937701.1"/>
    <property type="molecule type" value="Genomic_DNA"/>
</dbReference>